<reference evidence="6" key="2">
    <citation type="submission" date="2020-09" db="EMBL/GenBank/DDBJ databases">
        <authorList>
            <person name="Sun Q."/>
            <person name="Zhou Y."/>
        </authorList>
    </citation>
    <scope>NUCLEOTIDE SEQUENCE</scope>
    <source>
        <strain evidence="6">CGMCC 4.7299</strain>
    </source>
</reference>
<comment type="caution">
    <text evidence="6">The sequence shown here is derived from an EMBL/GenBank/DDBJ whole genome shotgun (WGS) entry which is preliminary data.</text>
</comment>
<evidence type="ECO:0000256" key="3">
    <source>
        <dbReference type="ARBA" id="ARBA00023125"/>
    </source>
</evidence>
<evidence type="ECO:0000313" key="6">
    <source>
        <dbReference type="EMBL" id="GGK74878.1"/>
    </source>
</evidence>
<dbReference type="SUPFAM" id="SSF46785">
    <property type="entry name" value="Winged helix' DNA-binding domain"/>
    <property type="match status" value="1"/>
</dbReference>
<evidence type="ECO:0000256" key="1">
    <source>
        <dbReference type="ARBA" id="ARBA00009437"/>
    </source>
</evidence>
<gene>
    <name evidence="6" type="ORF">GCM10012284_06060</name>
</gene>
<name>A0A8J3BX45_9ACTN</name>
<evidence type="ECO:0000313" key="7">
    <source>
        <dbReference type="Proteomes" id="UP000656042"/>
    </source>
</evidence>
<accession>A0A8J3BX45</accession>
<sequence length="311" mass="33285">MVKQGYIEGMDVQQLRMLRALGALGSVSAVAESLRITPSAVSQQLRLLQRGTPVPLTRRERRRLVLTEAGRRVAAAAVQVEAALTVADETVRSLAASTRGTVSVAAFSSAALAFFPALVQDFPPDGPVSVSLADEDRPQTEFPRLTSRYDVVLAHRFEHTPHWPDTVSVTPLLEEPLDVAMPAGSPLAGKATLDAADVAGHPWITTHEGFPVGAIVDALAAVSGHPVRVRHRVNEFTVVAAMVRAGAGLALLPRWTIPPTPGVVLRPLGGVRAVRRIDALCRPENVARPAVVSTLDVLHRIAAAIHRRPQR</sequence>
<feature type="domain" description="HTH lysR-type" evidence="5">
    <location>
        <begin position="10"/>
        <end position="67"/>
    </location>
</feature>
<dbReference type="Gene3D" id="1.10.10.10">
    <property type="entry name" value="Winged helix-like DNA-binding domain superfamily/Winged helix DNA-binding domain"/>
    <property type="match status" value="1"/>
</dbReference>
<dbReference type="Proteomes" id="UP000656042">
    <property type="component" value="Unassembled WGS sequence"/>
</dbReference>
<evidence type="ECO:0000256" key="4">
    <source>
        <dbReference type="ARBA" id="ARBA00023163"/>
    </source>
</evidence>
<dbReference type="InterPro" id="IPR036388">
    <property type="entry name" value="WH-like_DNA-bd_sf"/>
</dbReference>
<dbReference type="InterPro" id="IPR036390">
    <property type="entry name" value="WH_DNA-bd_sf"/>
</dbReference>
<dbReference type="AlphaFoldDB" id="A0A8J3BX45"/>
<dbReference type="PANTHER" id="PTHR30346:SF29">
    <property type="entry name" value="LYSR SUBSTRATE-BINDING"/>
    <property type="match status" value="1"/>
</dbReference>
<comment type="similarity">
    <text evidence="1">Belongs to the LysR transcriptional regulatory family.</text>
</comment>
<organism evidence="6 7">
    <name type="scientific">Mangrovihabitans endophyticus</name>
    <dbReference type="NCBI Taxonomy" id="1751298"/>
    <lineage>
        <taxon>Bacteria</taxon>
        <taxon>Bacillati</taxon>
        <taxon>Actinomycetota</taxon>
        <taxon>Actinomycetes</taxon>
        <taxon>Micromonosporales</taxon>
        <taxon>Micromonosporaceae</taxon>
        <taxon>Mangrovihabitans</taxon>
    </lineage>
</organism>
<proteinExistence type="inferred from homology"/>
<dbReference type="GO" id="GO:0003700">
    <property type="term" value="F:DNA-binding transcription factor activity"/>
    <property type="evidence" value="ECO:0007669"/>
    <property type="project" value="InterPro"/>
</dbReference>
<keyword evidence="4" id="KW-0804">Transcription</keyword>
<dbReference type="PANTHER" id="PTHR30346">
    <property type="entry name" value="TRANSCRIPTIONAL DUAL REGULATOR HCAR-RELATED"/>
    <property type="match status" value="1"/>
</dbReference>
<dbReference type="Pfam" id="PF03466">
    <property type="entry name" value="LysR_substrate"/>
    <property type="match status" value="1"/>
</dbReference>
<dbReference type="InterPro" id="IPR000847">
    <property type="entry name" value="LysR_HTH_N"/>
</dbReference>
<dbReference type="Gene3D" id="3.40.190.10">
    <property type="entry name" value="Periplasmic binding protein-like II"/>
    <property type="match status" value="2"/>
</dbReference>
<evidence type="ECO:0000256" key="2">
    <source>
        <dbReference type="ARBA" id="ARBA00023015"/>
    </source>
</evidence>
<dbReference type="PROSITE" id="PS50931">
    <property type="entry name" value="HTH_LYSR"/>
    <property type="match status" value="1"/>
</dbReference>
<dbReference type="GO" id="GO:0003677">
    <property type="term" value="F:DNA binding"/>
    <property type="evidence" value="ECO:0007669"/>
    <property type="project" value="UniProtKB-KW"/>
</dbReference>
<protein>
    <submittedName>
        <fullName evidence="6">LysR family transcriptional regulator</fullName>
    </submittedName>
</protein>
<keyword evidence="2" id="KW-0805">Transcription regulation</keyword>
<keyword evidence="3" id="KW-0238">DNA-binding</keyword>
<dbReference type="Pfam" id="PF00126">
    <property type="entry name" value="HTH_1"/>
    <property type="match status" value="1"/>
</dbReference>
<dbReference type="GO" id="GO:0032993">
    <property type="term" value="C:protein-DNA complex"/>
    <property type="evidence" value="ECO:0007669"/>
    <property type="project" value="TreeGrafter"/>
</dbReference>
<evidence type="ECO:0000259" key="5">
    <source>
        <dbReference type="PROSITE" id="PS50931"/>
    </source>
</evidence>
<keyword evidence="7" id="KW-1185">Reference proteome</keyword>
<reference evidence="6" key="1">
    <citation type="journal article" date="2014" name="Int. J. Syst. Evol. Microbiol.">
        <title>Complete genome sequence of Corynebacterium casei LMG S-19264T (=DSM 44701T), isolated from a smear-ripened cheese.</title>
        <authorList>
            <consortium name="US DOE Joint Genome Institute (JGI-PGF)"/>
            <person name="Walter F."/>
            <person name="Albersmeier A."/>
            <person name="Kalinowski J."/>
            <person name="Ruckert C."/>
        </authorList>
    </citation>
    <scope>NUCLEOTIDE SEQUENCE</scope>
    <source>
        <strain evidence="6">CGMCC 4.7299</strain>
    </source>
</reference>
<dbReference type="EMBL" id="BMMX01000001">
    <property type="protein sequence ID" value="GGK74878.1"/>
    <property type="molecule type" value="Genomic_DNA"/>
</dbReference>
<dbReference type="SUPFAM" id="SSF53850">
    <property type="entry name" value="Periplasmic binding protein-like II"/>
    <property type="match status" value="1"/>
</dbReference>
<dbReference type="InterPro" id="IPR005119">
    <property type="entry name" value="LysR_subst-bd"/>
</dbReference>